<keyword evidence="2" id="KW-1003">Cell membrane</keyword>
<accession>A0ABS8JXE5</accession>
<evidence type="ECO:0000313" key="8">
    <source>
        <dbReference type="Proteomes" id="UP001431019"/>
    </source>
</evidence>
<sequence>MISAHLLAVYVAALFVVYAVPGPDMAMLVQTSIARGARSGFAAAAGLGLSRAIHVTLSACGMAALLRSAPWLYDAVRYVGAVYLAWVGIQIFRSPGFALPVADGQGGACVAGPTSTASATAAAPATPATRTAAAEAPDTSRPLRAAFVKGLLTNLLNPKALLFCSVLLPQFVRPDAGPVALQMVELGVVLLAIGFCFDALYASGAARIAGWMRAHPLAQTLQRWTFSAALIGFALRLSLD</sequence>
<dbReference type="InterPro" id="IPR001123">
    <property type="entry name" value="LeuE-type"/>
</dbReference>
<organism evidence="7 8">
    <name type="scientific">Paraburkholderia sejongensis</name>
    <dbReference type="NCBI Taxonomy" id="2886946"/>
    <lineage>
        <taxon>Bacteria</taxon>
        <taxon>Pseudomonadati</taxon>
        <taxon>Pseudomonadota</taxon>
        <taxon>Betaproteobacteria</taxon>
        <taxon>Burkholderiales</taxon>
        <taxon>Burkholderiaceae</taxon>
        <taxon>Paraburkholderia</taxon>
    </lineage>
</organism>
<dbReference type="Pfam" id="PF01810">
    <property type="entry name" value="LysE"/>
    <property type="match status" value="1"/>
</dbReference>
<proteinExistence type="predicted"/>
<dbReference type="PANTHER" id="PTHR30086:SF20">
    <property type="entry name" value="ARGININE EXPORTER PROTEIN ARGO-RELATED"/>
    <property type="match status" value="1"/>
</dbReference>
<dbReference type="PIRSF" id="PIRSF006324">
    <property type="entry name" value="LeuE"/>
    <property type="match status" value="1"/>
</dbReference>
<feature type="transmembrane region" description="Helical" evidence="6">
    <location>
        <begin position="75"/>
        <end position="92"/>
    </location>
</feature>
<comment type="subcellular location">
    <subcellularLocation>
        <location evidence="1">Cell membrane</location>
        <topology evidence="1">Multi-pass membrane protein</topology>
    </subcellularLocation>
</comment>
<dbReference type="RefSeq" id="WP_230510821.1">
    <property type="nucleotide sequence ID" value="NZ_JAJITD010000009.1"/>
</dbReference>
<protein>
    <submittedName>
        <fullName evidence="7">LysE family translocator</fullName>
    </submittedName>
</protein>
<feature type="transmembrane region" description="Helical" evidence="6">
    <location>
        <begin position="43"/>
        <end position="66"/>
    </location>
</feature>
<gene>
    <name evidence="7" type="ORF">LJ656_18460</name>
</gene>
<evidence type="ECO:0000256" key="6">
    <source>
        <dbReference type="SAM" id="Phobius"/>
    </source>
</evidence>
<evidence type="ECO:0000256" key="4">
    <source>
        <dbReference type="ARBA" id="ARBA00022989"/>
    </source>
</evidence>
<evidence type="ECO:0000256" key="3">
    <source>
        <dbReference type="ARBA" id="ARBA00022692"/>
    </source>
</evidence>
<name>A0ABS8JXE5_9BURK</name>
<reference evidence="7 8" key="1">
    <citation type="submission" date="2021-11" db="EMBL/GenBank/DDBJ databases">
        <authorList>
            <person name="Oh E.-T."/>
            <person name="Kim S.-B."/>
        </authorList>
    </citation>
    <scope>NUCLEOTIDE SEQUENCE [LARGE SCALE GENOMIC DNA]</scope>
    <source>
        <strain evidence="7 8">MMS20-SJTR3</strain>
    </source>
</reference>
<keyword evidence="3 6" id="KW-0812">Transmembrane</keyword>
<evidence type="ECO:0000256" key="5">
    <source>
        <dbReference type="ARBA" id="ARBA00023136"/>
    </source>
</evidence>
<evidence type="ECO:0000256" key="1">
    <source>
        <dbReference type="ARBA" id="ARBA00004651"/>
    </source>
</evidence>
<feature type="transmembrane region" description="Helical" evidence="6">
    <location>
        <begin position="179"/>
        <end position="201"/>
    </location>
</feature>
<evidence type="ECO:0000313" key="7">
    <source>
        <dbReference type="EMBL" id="MCC8394577.1"/>
    </source>
</evidence>
<dbReference type="EMBL" id="JAJITD010000009">
    <property type="protein sequence ID" value="MCC8394577.1"/>
    <property type="molecule type" value="Genomic_DNA"/>
</dbReference>
<evidence type="ECO:0000256" key="2">
    <source>
        <dbReference type="ARBA" id="ARBA00022475"/>
    </source>
</evidence>
<dbReference type="Proteomes" id="UP001431019">
    <property type="component" value="Unassembled WGS sequence"/>
</dbReference>
<comment type="caution">
    <text evidence="7">The sequence shown here is derived from an EMBL/GenBank/DDBJ whole genome shotgun (WGS) entry which is preliminary data.</text>
</comment>
<dbReference type="PANTHER" id="PTHR30086">
    <property type="entry name" value="ARGININE EXPORTER PROTEIN ARGO"/>
    <property type="match status" value="1"/>
</dbReference>
<keyword evidence="8" id="KW-1185">Reference proteome</keyword>
<keyword evidence="5 6" id="KW-0472">Membrane</keyword>
<keyword evidence="4 6" id="KW-1133">Transmembrane helix</keyword>